<sequence length="425" mass="47227">MNPTQRAWAYVSRKRLRSLILFLILFVLLAGISACLTLMKSNKTVENNLYRSLNTSFSIKRIEADQTFQLSQLDDLKKIKGFEKISPELETIAKLTDKEVVTGEQSIQRDDLTEAEKNLISLIALEDSSKDVSFTSSAFTLKEGRHIQKGDSKKILIHEDLAKKNNLKVGDKINLNSGPVEDSSGQNQDYEIVGIFSGKKQEKFTGLSSDFSENTVYTDYESSQTLLGNKEAQVSAARFYLENPKDMDSIIQEVEKLSLENQGYQVEKENKAFEQIKDSVSTFQTFLQIFLYGIMIAGVGALILVLSLWLRERVYEVGILLALGKGKGAIFSQFCLEVILVSLASILPAFVAGNAITSYLLNTVLASGDQAALQDTLAKATNLSTSLLSFGESYIFLLIISYLSVALCFLFLFRKSPKEILSSIS</sequence>
<gene>
    <name evidence="9" type="primary">vex1</name>
    <name evidence="9" type="ORF">TZ94_00593</name>
</gene>
<dbReference type="AlphaFoldDB" id="A0A0F2E2R0"/>
<dbReference type="EMBL" id="JYGT01000007">
    <property type="protein sequence ID" value="KJQ76096.1"/>
    <property type="molecule type" value="Genomic_DNA"/>
</dbReference>
<dbReference type="GO" id="GO:0022857">
    <property type="term" value="F:transmembrane transporter activity"/>
    <property type="evidence" value="ECO:0007669"/>
    <property type="project" value="TreeGrafter"/>
</dbReference>
<evidence type="ECO:0000256" key="1">
    <source>
        <dbReference type="ARBA" id="ARBA00004651"/>
    </source>
</evidence>
<dbReference type="RefSeq" id="WP_045613983.1">
    <property type="nucleotide sequence ID" value="NZ_JYGT01000007.1"/>
</dbReference>
<name>A0A0F2E2R0_9STRE</name>
<evidence type="ECO:0000259" key="8">
    <source>
        <dbReference type="Pfam" id="PF12704"/>
    </source>
</evidence>
<evidence type="ECO:0000256" key="5">
    <source>
        <dbReference type="ARBA" id="ARBA00023136"/>
    </source>
</evidence>
<feature type="domain" description="MacB-like periplasmic core" evidence="8">
    <location>
        <begin position="30"/>
        <end position="256"/>
    </location>
</feature>
<keyword evidence="5 6" id="KW-0472">Membrane</keyword>
<dbReference type="InterPro" id="IPR025857">
    <property type="entry name" value="MacB_PCD"/>
</dbReference>
<dbReference type="InterPro" id="IPR003838">
    <property type="entry name" value="ABC3_permease_C"/>
</dbReference>
<dbReference type="Proteomes" id="UP000033489">
    <property type="component" value="Unassembled WGS sequence"/>
</dbReference>
<dbReference type="PATRIC" id="fig|28037.216.peg.571"/>
<evidence type="ECO:0000256" key="4">
    <source>
        <dbReference type="ARBA" id="ARBA00022989"/>
    </source>
</evidence>
<evidence type="ECO:0000256" key="2">
    <source>
        <dbReference type="ARBA" id="ARBA00022475"/>
    </source>
</evidence>
<evidence type="ECO:0000313" key="9">
    <source>
        <dbReference type="EMBL" id="KJQ76096.1"/>
    </source>
</evidence>
<dbReference type="OrthoDB" id="9812886at2"/>
<dbReference type="Pfam" id="PF02687">
    <property type="entry name" value="FtsX"/>
    <property type="match status" value="1"/>
</dbReference>
<reference evidence="9 10" key="1">
    <citation type="submission" date="2015-02" db="EMBL/GenBank/DDBJ databases">
        <title>Evolution of amylase-binding proteins of oral streptococcal species.</title>
        <authorList>
            <person name="Haase E.M."/>
        </authorList>
    </citation>
    <scope>NUCLEOTIDE SEQUENCE [LARGE SCALE GENOMIC DNA]</scope>
    <source>
        <strain evidence="9 10">UC921A</strain>
    </source>
</reference>
<feature type="domain" description="ABC3 transporter permease C-terminal" evidence="7">
    <location>
        <begin position="289"/>
        <end position="417"/>
    </location>
</feature>
<protein>
    <submittedName>
        <fullName evidence="9">Peptide ABC transporter permease</fullName>
    </submittedName>
</protein>
<evidence type="ECO:0000313" key="10">
    <source>
        <dbReference type="Proteomes" id="UP000033489"/>
    </source>
</evidence>
<evidence type="ECO:0000256" key="3">
    <source>
        <dbReference type="ARBA" id="ARBA00022692"/>
    </source>
</evidence>
<organism evidence="9 10">
    <name type="scientific">Streptococcus infantis</name>
    <dbReference type="NCBI Taxonomy" id="68892"/>
    <lineage>
        <taxon>Bacteria</taxon>
        <taxon>Bacillati</taxon>
        <taxon>Bacillota</taxon>
        <taxon>Bacilli</taxon>
        <taxon>Lactobacillales</taxon>
        <taxon>Streptococcaceae</taxon>
        <taxon>Streptococcus</taxon>
    </lineage>
</organism>
<comment type="subcellular location">
    <subcellularLocation>
        <location evidence="1">Cell membrane</location>
        <topology evidence="1">Multi-pass membrane protein</topology>
    </subcellularLocation>
</comment>
<dbReference type="PANTHER" id="PTHR30572">
    <property type="entry name" value="MEMBRANE COMPONENT OF TRANSPORTER-RELATED"/>
    <property type="match status" value="1"/>
</dbReference>
<evidence type="ECO:0000259" key="7">
    <source>
        <dbReference type="Pfam" id="PF02687"/>
    </source>
</evidence>
<keyword evidence="3 6" id="KW-0812">Transmembrane</keyword>
<comment type="caution">
    <text evidence="9">The sequence shown here is derived from an EMBL/GenBank/DDBJ whole genome shotgun (WGS) entry which is preliminary data.</text>
</comment>
<feature type="transmembrane region" description="Helical" evidence="6">
    <location>
        <begin position="330"/>
        <end position="351"/>
    </location>
</feature>
<dbReference type="GO" id="GO:0005886">
    <property type="term" value="C:plasma membrane"/>
    <property type="evidence" value="ECO:0007669"/>
    <property type="project" value="UniProtKB-SubCell"/>
</dbReference>
<feature type="transmembrane region" description="Helical" evidence="6">
    <location>
        <begin position="394"/>
        <end position="413"/>
    </location>
</feature>
<dbReference type="InterPro" id="IPR050250">
    <property type="entry name" value="Macrolide_Exporter_MacB"/>
</dbReference>
<accession>A0A0F2E2R0</accession>
<proteinExistence type="predicted"/>
<evidence type="ECO:0000256" key="6">
    <source>
        <dbReference type="SAM" id="Phobius"/>
    </source>
</evidence>
<keyword evidence="4 6" id="KW-1133">Transmembrane helix</keyword>
<dbReference type="PANTHER" id="PTHR30572:SF9">
    <property type="entry name" value="ABC TRANSPORTER PERMEASE PROTEIN"/>
    <property type="match status" value="1"/>
</dbReference>
<dbReference type="PROSITE" id="PS51257">
    <property type="entry name" value="PROKAR_LIPOPROTEIN"/>
    <property type="match status" value="1"/>
</dbReference>
<dbReference type="Pfam" id="PF12704">
    <property type="entry name" value="MacB_PCD"/>
    <property type="match status" value="1"/>
</dbReference>
<keyword evidence="2" id="KW-1003">Cell membrane</keyword>
<feature type="transmembrane region" description="Helical" evidence="6">
    <location>
        <begin position="289"/>
        <end position="310"/>
    </location>
</feature>